<evidence type="ECO:0000256" key="6">
    <source>
        <dbReference type="ARBA" id="ARBA00023201"/>
    </source>
</evidence>
<dbReference type="Gene3D" id="1.20.1730.10">
    <property type="entry name" value="Sodium/glucose cotransporter"/>
    <property type="match status" value="1"/>
</dbReference>
<reference evidence="8 9" key="1">
    <citation type="submission" date="2019-05" db="EMBL/GenBank/DDBJ databases">
        <title>Another draft genome of Portunus trituberculatus and its Hox gene families provides insights of decapod evolution.</title>
        <authorList>
            <person name="Jeong J.-H."/>
            <person name="Song I."/>
            <person name="Kim S."/>
            <person name="Choi T."/>
            <person name="Kim D."/>
            <person name="Ryu S."/>
            <person name="Kim W."/>
        </authorList>
    </citation>
    <scope>NUCLEOTIDE SEQUENCE [LARGE SCALE GENOMIC DNA]</scope>
    <source>
        <tissue evidence="8">Muscle</tissue>
    </source>
</reference>
<keyword evidence="5" id="KW-0406">Ion transport</keyword>
<evidence type="ECO:0000256" key="2">
    <source>
        <dbReference type="ARBA" id="ARBA00022448"/>
    </source>
</evidence>
<dbReference type="InterPro" id="IPR038377">
    <property type="entry name" value="Na/Glc_symporter_sf"/>
</dbReference>
<dbReference type="PANTHER" id="PTHR42985">
    <property type="entry name" value="SODIUM-COUPLED MONOCARBOXYLATE TRANSPORTER"/>
    <property type="match status" value="1"/>
</dbReference>
<accession>A0A5B7FDV8</accession>
<dbReference type="EMBL" id="VSRR010005741">
    <property type="protein sequence ID" value="MPC43238.1"/>
    <property type="molecule type" value="Genomic_DNA"/>
</dbReference>
<keyword evidence="4" id="KW-0915">Sodium</keyword>
<comment type="subcellular location">
    <subcellularLocation>
        <location evidence="1">Cell membrane</location>
        <topology evidence="1">Multi-pass membrane protein</topology>
    </subcellularLocation>
</comment>
<dbReference type="AlphaFoldDB" id="A0A5B7FDV8"/>
<keyword evidence="3" id="KW-1003">Cell membrane</keyword>
<name>A0A5B7FDV8_PORTR</name>
<dbReference type="PANTHER" id="PTHR42985:SF40">
    <property type="entry name" value="LD47995P-RELATED"/>
    <property type="match status" value="1"/>
</dbReference>
<dbReference type="GO" id="GO:0006814">
    <property type="term" value="P:sodium ion transport"/>
    <property type="evidence" value="ECO:0007669"/>
    <property type="project" value="UniProtKB-KW"/>
</dbReference>
<feature type="transmembrane region" description="Helical" evidence="7">
    <location>
        <begin position="7"/>
        <end position="28"/>
    </location>
</feature>
<dbReference type="InterPro" id="IPR051163">
    <property type="entry name" value="Sodium:Solute_Symporter_SSF"/>
</dbReference>
<evidence type="ECO:0000256" key="7">
    <source>
        <dbReference type="SAM" id="Phobius"/>
    </source>
</evidence>
<gene>
    <name evidence="8" type="primary">Slc5a12_5</name>
    <name evidence="8" type="ORF">E2C01_036879</name>
</gene>
<evidence type="ECO:0000313" key="8">
    <source>
        <dbReference type="EMBL" id="MPC43238.1"/>
    </source>
</evidence>
<keyword evidence="7" id="KW-0812">Transmembrane</keyword>
<keyword evidence="9" id="KW-1185">Reference proteome</keyword>
<comment type="caution">
    <text evidence="8">The sequence shown here is derived from an EMBL/GenBank/DDBJ whole genome shotgun (WGS) entry which is preliminary data.</text>
</comment>
<feature type="transmembrane region" description="Helical" evidence="7">
    <location>
        <begin position="34"/>
        <end position="55"/>
    </location>
</feature>
<dbReference type="OrthoDB" id="6132759at2759"/>
<protein>
    <submittedName>
        <fullName evidence="8">Sodium-coupled monocarboxylate transporter 2</fullName>
    </submittedName>
</protein>
<keyword evidence="6" id="KW-0739">Sodium transport</keyword>
<evidence type="ECO:0000313" key="9">
    <source>
        <dbReference type="Proteomes" id="UP000324222"/>
    </source>
</evidence>
<evidence type="ECO:0000256" key="5">
    <source>
        <dbReference type="ARBA" id="ARBA00023065"/>
    </source>
</evidence>
<organism evidence="8 9">
    <name type="scientific">Portunus trituberculatus</name>
    <name type="common">Swimming crab</name>
    <name type="synonym">Neptunus trituberculatus</name>
    <dbReference type="NCBI Taxonomy" id="210409"/>
    <lineage>
        <taxon>Eukaryota</taxon>
        <taxon>Metazoa</taxon>
        <taxon>Ecdysozoa</taxon>
        <taxon>Arthropoda</taxon>
        <taxon>Crustacea</taxon>
        <taxon>Multicrustacea</taxon>
        <taxon>Malacostraca</taxon>
        <taxon>Eumalacostraca</taxon>
        <taxon>Eucarida</taxon>
        <taxon>Decapoda</taxon>
        <taxon>Pleocyemata</taxon>
        <taxon>Brachyura</taxon>
        <taxon>Eubrachyura</taxon>
        <taxon>Portunoidea</taxon>
        <taxon>Portunidae</taxon>
        <taxon>Portuninae</taxon>
        <taxon>Portunus</taxon>
    </lineage>
</organism>
<evidence type="ECO:0000256" key="4">
    <source>
        <dbReference type="ARBA" id="ARBA00023053"/>
    </source>
</evidence>
<evidence type="ECO:0000256" key="3">
    <source>
        <dbReference type="ARBA" id="ARBA00022475"/>
    </source>
</evidence>
<keyword evidence="7" id="KW-0472">Membrane</keyword>
<proteinExistence type="predicted"/>
<dbReference type="Proteomes" id="UP000324222">
    <property type="component" value="Unassembled WGS sequence"/>
</dbReference>
<sequence>MFYVSKAVSGAIMGPLVGIFVAGIFTPWANTKSVVGGFVVALIYNIWIVVGKFLYGGGSPKRLPLSTEGCPENLFLQLPNTTTTLPDIMSTVFPTDALNTTLATGKTNMVLVVRATGPLRPGTVDARLVCSRCAKFHEWVWNALGGSSRQTANTLEEKERGISLLPSSTATPS</sequence>
<dbReference type="GO" id="GO:0015293">
    <property type="term" value="F:symporter activity"/>
    <property type="evidence" value="ECO:0007669"/>
    <property type="project" value="TreeGrafter"/>
</dbReference>
<dbReference type="GO" id="GO:0005886">
    <property type="term" value="C:plasma membrane"/>
    <property type="evidence" value="ECO:0007669"/>
    <property type="project" value="UniProtKB-SubCell"/>
</dbReference>
<keyword evidence="2" id="KW-0813">Transport</keyword>
<keyword evidence="7" id="KW-1133">Transmembrane helix</keyword>
<evidence type="ECO:0000256" key="1">
    <source>
        <dbReference type="ARBA" id="ARBA00004651"/>
    </source>
</evidence>